<name>A0A9X0CM72_9CNID</name>
<dbReference type="OrthoDB" id="2984333at2759"/>
<evidence type="ECO:0000259" key="6">
    <source>
        <dbReference type="Pfam" id="PF00520"/>
    </source>
</evidence>
<evidence type="ECO:0000313" key="7">
    <source>
        <dbReference type="EMBL" id="KAJ7365280.1"/>
    </source>
</evidence>
<dbReference type="InterPro" id="IPR043203">
    <property type="entry name" value="VGCC_Ca_Na"/>
</dbReference>
<feature type="transmembrane region" description="Helical" evidence="5">
    <location>
        <begin position="15"/>
        <end position="40"/>
    </location>
</feature>
<comment type="caution">
    <text evidence="7">The sequence shown here is derived from an EMBL/GenBank/DDBJ whole genome shotgun (WGS) entry which is preliminary data.</text>
</comment>
<comment type="subcellular location">
    <subcellularLocation>
        <location evidence="1">Membrane</location>
        <topology evidence="1">Multi-pass membrane protein</topology>
    </subcellularLocation>
</comment>
<dbReference type="GO" id="GO:0086010">
    <property type="term" value="P:membrane depolarization during action potential"/>
    <property type="evidence" value="ECO:0007669"/>
    <property type="project" value="TreeGrafter"/>
</dbReference>
<feature type="domain" description="Ion transport" evidence="6">
    <location>
        <begin position="10"/>
        <end position="49"/>
    </location>
</feature>
<dbReference type="Gene3D" id="1.10.287.70">
    <property type="match status" value="2"/>
</dbReference>
<gene>
    <name evidence="7" type="ORF">OS493_005380</name>
</gene>
<feature type="transmembrane region" description="Helical" evidence="5">
    <location>
        <begin position="78"/>
        <end position="96"/>
    </location>
</feature>
<sequence>MRKVDQQPVRENNMAAYMFFIVFIISGSFFVLNLFIGVIIDNFNHLKQQMELSAKKKVERPKNRYQAIVFDMVENRKFEIFISLVITINMIVMMRWNVFDFVIVILSIVGIIVENLNKTGIIITPNLLRVIRVFRVGRLLRFFEKAKGIQRLLFSLVISLPALFNVGAILFLIVFIYAIIGMSFFAHVKKTGALNEVVNFETF</sequence>
<evidence type="ECO:0000256" key="4">
    <source>
        <dbReference type="ARBA" id="ARBA00023136"/>
    </source>
</evidence>
<feature type="domain" description="Ion transport" evidence="6">
    <location>
        <begin position="95"/>
        <end position="203"/>
    </location>
</feature>
<dbReference type="PANTHER" id="PTHR10037:SF62">
    <property type="entry name" value="SODIUM CHANNEL PROTEIN 60E"/>
    <property type="match status" value="1"/>
</dbReference>
<feature type="transmembrane region" description="Helical" evidence="5">
    <location>
        <begin position="152"/>
        <end position="180"/>
    </location>
</feature>
<keyword evidence="4 5" id="KW-0472">Membrane</keyword>
<dbReference type="Pfam" id="PF00520">
    <property type="entry name" value="Ion_trans"/>
    <property type="match status" value="2"/>
</dbReference>
<evidence type="ECO:0000256" key="1">
    <source>
        <dbReference type="ARBA" id="ARBA00004141"/>
    </source>
</evidence>
<dbReference type="InterPro" id="IPR005821">
    <property type="entry name" value="Ion_trans_dom"/>
</dbReference>
<keyword evidence="3 5" id="KW-1133">Transmembrane helix</keyword>
<reference evidence="7" key="1">
    <citation type="submission" date="2023-01" db="EMBL/GenBank/DDBJ databases">
        <title>Genome assembly of the deep-sea coral Lophelia pertusa.</title>
        <authorList>
            <person name="Herrera S."/>
            <person name="Cordes E."/>
        </authorList>
    </citation>
    <scope>NUCLEOTIDE SEQUENCE</scope>
    <source>
        <strain evidence="7">USNM1676648</strain>
        <tissue evidence="7">Polyp</tissue>
    </source>
</reference>
<dbReference type="InterPro" id="IPR027359">
    <property type="entry name" value="Volt_channel_dom_sf"/>
</dbReference>
<dbReference type="GO" id="GO:0001518">
    <property type="term" value="C:voltage-gated sodium channel complex"/>
    <property type="evidence" value="ECO:0007669"/>
    <property type="project" value="TreeGrafter"/>
</dbReference>
<proteinExistence type="predicted"/>
<dbReference type="SUPFAM" id="SSF81324">
    <property type="entry name" value="Voltage-gated potassium channels"/>
    <property type="match status" value="1"/>
</dbReference>
<keyword evidence="2 5" id="KW-0812">Transmembrane</keyword>
<dbReference type="GO" id="GO:0019228">
    <property type="term" value="P:neuronal action potential"/>
    <property type="evidence" value="ECO:0007669"/>
    <property type="project" value="TreeGrafter"/>
</dbReference>
<protein>
    <recommendedName>
        <fullName evidence="6">Ion transport domain-containing protein</fullName>
    </recommendedName>
</protein>
<dbReference type="Proteomes" id="UP001163046">
    <property type="component" value="Unassembled WGS sequence"/>
</dbReference>
<organism evidence="7 8">
    <name type="scientific">Desmophyllum pertusum</name>
    <dbReference type="NCBI Taxonomy" id="174260"/>
    <lineage>
        <taxon>Eukaryota</taxon>
        <taxon>Metazoa</taxon>
        <taxon>Cnidaria</taxon>
        <taxon>Anthozoa</taxon>
        <taxon>Hexacorallia</taxon>
        <taxon>Scleractinia</taxon>
        <taxon>Caryophylliina</taxon>
        <taxon>Caryophylliidae</taxon>
        <taxon>Desmophyllum</taxon>
    </lineage>
</organism>
<dbReference type="EMBL" id="MU827303">
    <property type="protein sequence ID" value="KAJ7365280.1"/>
    <property type="molecule type" value="Genomic_DNA"/>
</dbReference>
<keyword evidence="8" id="KW-1185">Reference proteome</keyword>
<dbReference type="GO" id="GO:0005248">
    <property type="term" value="F:voltage-gated sodium channel activity"/>
    <property type="evidence" value="ECO:0007669"/>
    <property type="project" value="TreeGrafter"/>
</dbReference>
<evidence type="ECO:0000256" key="3">
    <source>
        <dbReference type="ARBA" id="ARBA00022989"/>
    </source>
</evidence>
<dbReference type="PANTHER" id="PTHR10037">
    <property type="entry name" value="VOLTAGE-GATED CATION CHANNEL CALCIUM AND SODIUM"/>
    <property type="match status" value="1"/>
</dbReference>
<evidence type="ECO:0000256" key="5">
    <source>
        <dbReference type="SAM" id="Phobius"/>
    </source>
</evidence>
<feature type="transmembrane region" description="Helical" evidence="5">
    <location>
        <begin position="102"/>
        <end position="131"/>
    </location>
</feature>
<dbReference type="Gene3D" id="1.20.120.350">
    <property type="entry name" value="Voltage-gated potassium channels. Chain C"/>
    <property type="match status" value="1"/>
</dbReference>
<dbReference type="AlphaFoldDB" id="A0A9X0CM72"/>
<evidence type="ECO:0000256" key="2">
    <source>
        <dbReference type="ARBA" id="ARBA00022692"/>
    </source>
</evidence>
<evidence type="ECO:0000313" key="8">
    <source>
        <dbReference type="Proteomes" id="UP001163046"/>
    </source>
</evidence>
<accession>A0A9X0CM72</accession>